<dbReference type="Proteomes" id="UP000829384">
    <property type="component" value="Unassembled WGS sequence"/>
</dbReference>
<evidence type="ECO:0000313" key="2">
    <source>
        <dbReference type="Proteomes" id="UP000829384"/>
    </source>
</evidence>
<sequence length="188" mass="21424">MTNKTEMAWAWAQAQKSFTRDELAAAIELPLEQCSSIIEALKKQGCIKPTAYPTPERFKGGFTPKRYKPCKQAEYKHRGSGRAQKHRAGTGQQCVWQSMRLLRNFTYPDLVATAEVSMSTARVYTNFLIKFGYVRMVRGRSDHLPTAERAGVYAVYRLLKDTGPIAPKRRYKVLFDANLNKEIHYAVA</sequence>
<dbReference type="RefSeq" id="WP_240131700.1">
    <property type="nucleotide sequence ID" value="NZ_JACSDI010000012.1"/>
</dbReference>
<accession>A0ABS9QXX2</accession>
<evidence type="ECO:0000313" key="1">
    <source>
        <dbReference type="EMBL" id="MCG9965184.1"/>
    </source>
</evidence>
<protein>
    <submittedName>
        <fullName evidence="1">Uncharacterized protein</fullName>
    </submittedName>
</protein>
<organism evidence="1 2">
    <name type="scientific">Shewanella cutis</name>
    <dbReference type="NCBI Taxonomy" id="2766780"/>
    <lineage>
        <taxon>Bacteria</taxon>
        <taxon>Pseudomonadati</taxon>
        <taxon>Pseudomonadota</taxon>
        <taxon>Gammaproteobacteria</taxon>
        <taxon>Alteromonadales</taxon>
        <taxon>Shewanellaceae</taxon>
        <taxon>Shewanella</taxon>
    </lineage>
</organism>
<gene>
    <name evidence="1" type="ORF">H9J30_14855</name>
</gene>
<proteinExistence type="predicted"/>
<reference evidence="1 2" key="1">
    <citation type="submission" date="2020-08" db="EMBL/GenBank/DDBJ databases">
        <title>Whole genome sequence of Shewanella sp strain PS-2.</title>
        <authorList>
            <person name="Das S.K."/>
        </authorList>
    </citation>
    <scope>NUCLEOTIDE SEQUENCE [LARGE SCALE GENOMIC DNA]</scope>
    <source>
        <strain evidence="1 2">PS-2</strain>
    </source>
</reference>
<comment type="caution">
    <text evidence="1">The sequence shown here is derived from an EMBL/GenBank/DDBJ whole genome shotgun (WGS) entry which is preliminary data.</text>
</comment>
<name>A0ABS9QXX2_9GAMM</name>
<dbReference type="EMBL" id="JACSDI010000012">
    <property type="protein sequence ID" value="MCG9965184.1"/>
    <property type="molecule type" value="Genomic_DNA"/>
</dbReference>
<keyword evidence="2" id="KW-1185">Reference proteome</keyword>